<feature type="domain" description="Bifunctional inhibitor/plant lipid transfer protein/seed storage helical" evidence="10">
    <location>
        <begin position="35"/>
        <end position="120"/>
    </location>
</feature>
<evidence type="ECO:0000256" key="6">
    <source>
        <dbReference type="ARBA" id="ARBA00023157"/>
    </source>
</evidence>
<evidence type="ECO:0000313" key="11">
    <source>
        <dbReference type="EMBL" id="GAA0185992.1"/>
    </source>
</evidence>
<evidence type="ECO:0000256" key="4">
    <source>
        <dbReference type="ARBA" id="ARBA00022622"/>
    </source>
</evidence>
<accession>A0AAV3RXM5</accession>
<evidence type="ECO:0000259" key="10">
    <source>
        <dbReference type="SMART" id="SM00499"/>
    </source>
</evidence>
<evidence type="ECO:0000256" key="7">
    <source>
        <dbReference type="ARBA" id="ARBA00023180"/>
    </source>
</evidence>
<comment type="subcellular location">
    <subcellularLocation>
        <location evidence="1">Cell membrane</location>
        <topology evidence="1">Lipid-anchor</topology>
        <topology evidence="1">GPI-anchor</topology>
    </subcellularLocation>
</comment>
<dbReference type="InterPro" id="IPR036312">
    <property type="entry name" value="Bifun_inhib/LTP/seed_sf"/>
</dbReference>
<keyword evidence="6" id="KW-1015">Disulfide bond</keyword>
<feature type="signal peptide" evidence="9">
    <location>
        <begin position="1"/>
        <end position="25"/>
    </location>
</feature>
<dbReference type="GO" id="GO:0098552">
    <property type="term" value="C:side of membrane"/>
    <property type="evidence" value="ECO:0007669"/>
    <property type="project" value="UniProtKB-KW"/>
</dbReference>
<dbReference type="PANTHER" id="PTHR33044">
    <property type="entry name" value="BIFUNCTIONAL INHIBITOR/LIPID-TRANSFER PROTEIN/SEED STORAGE 2S ALBUMIN SUPERFAMILY PROTEIN-RELATED"/>
    <property type="match status" value="1"/>
</dbReference>
<dbReference type="SMART" id="SM00499">
    <property type="entry name" value="AAI"/>
    <property type="match status" value="1"/>
</dbReference>
<evidence type="ECO:0000256" key="5">
    <source>
        <dbReference type="ARBA" id="ARBA00022729"/>
    </source>
</evidence>
<name>A0AAV3RXM5_LITER</name>
<keyword evidence="3" id="KW-1003">Cell membrane</keyword>
<protein>
    <recommendedName>
        <fullName evidence="10">Bifunctional inhibitor/plant lipid transfer protein/seed storage helical domain-containing protein</fullName>
    </recommendedName>
</protein>
<dbReference type="Gene3D" id="1.10.110.10">
    <property type="entry name" value="Plant lipid-transfer and hydrophobic proteins"/>
    <property type="match status" value="1"/>
</dbReference>
<keyword evidence="12" id="KW-1185">Reference proteome</keyword>
<evidence type="ECO:0000313" key="12">
    <source>
        <dbReference type="Proteomes" id="UP001454036"/>
    </source>
</evidence>
<keyword evidence="4" id="KW-0336">GPI-anchor</keyword>
<keyword evidence="5 9" id="KW-0732">Signal</keyword>
<proteinExistence type="inferred from homology"/>
<keyword evidence="4" id="KW-0472">Membrane</keyword>
<evidence type="ECO:0000256" key="1">
    <source>
        <dbReference type="ARBA" id="ARBA00004609"/>
    </source>
</evidence>
<keyword evidence="8" id="KW-0449">Lipoprotein</keyword>
<dbReference type="InterPro" id="IPR016140">
    <property type="entry name" value="Bifunc_inhib/LTP/seed_store"/>
</dbReference>
<evidence type="ECO:0000256" key="9">
    <source>
        <dbReference type="SAM" id="SignalP"/>
    </source>
</evidence>
<organism evidence="11 12">
    <name type="scientific">Lithospermum erythrorhizon</name>
    <name type="common">Purple gromwell</name>
    <name type="synonym">Lithospermum officinale var. erythrorhizon</name>
    <dbReference type="NCBI Taxonomy" id="34254"/>
    <lineage>
        <taxon>Eukaryota</taxon>
        <taxon>Viridiplantae</taxon>
        <taxon>Streptophyta</taxon>
        <taxon>Embryophyta</taxon>
        <taxon>Tracheophyta</taxon>
        <taxon>Spermatophyta</taxon>
        <taxon>Magnoliopsida</taxon>
        <taxon>eudicotyledons</taxon>
        <taxon>Gunneridae</taxon>
        <taxon>Pentapetalae</taxon>
        <taxon>asterids</taxon>
        <taxon>lamiids</taxon>
        <taxon>Boraginales</taxon>
        <taxon>Boraginaceae</taxon>
        <taxon>Boraginoideae</taxon>
        <taxon>Lithospermeae</taxon>
        <taxon>Lithospermum</taxon>
    </lineage>
</organism>
<evidence type="ECO:0000256" key="3">
    <source>
        <dbReference type="ARBA" id="ARBA00022475"/>
    </source>
</evidence>
<dbReference type="Pfam" id="PF00234">
    <property type="entry name" value="Tryp_alpha_amyl"/>
    <property type="match status" value="1"/>
</dbReference>
<dbReference type="Proteomes" id="UP001454036">
    <property type="component" value="Unassembled WGS sequence"/>
</dbReference>
<evidence type="ECO:0000256" key="8">
    <source>
        <dbReference type="ARBA" id="ARBA00023288"/>
    </source>
</evidence>
<sequence length="160" mass="17695">MVLKSRSILLPLLLHFLIIAHCLVAEDALDDSNPCGIFFTKFTACLRFATGKIRTPNKECCDSISDINNDEEKDMLCLCYLIQRIHHGNSTHLMIMGVQETVLLQLPSACNFEYANVADCPKLMELPPDSPDAAIFNNFTSSASPPSASPPLTYAWFEGV</sequence>
<comment type="caution">
    <text evidence="11">The sequence shown here is derived from an EMBL/GenBank/DDBJ whole genome shotgun (WGS) entry which is preliminary data.</text>
</comment>
<keyword evidence="7" id="KW-0325">Glycoprotein</keyword>
<gene>
    <name evidence="11" type="ORF">LIER_33280</name>
</gene>
<dbReference type="SUPFAM" id="SSF47699">
    <property type="entry name" value="Bifunctional inhibitor/lipid-transfer protein/seed storage 2S albumin"/>
    <property type="match status" value="1"/>
</dbReference>
<dbReference type="GO" id="GO:0005886">
    <property type="term" value="C:plasma membrane"/>
    <property type="evidence" value="ECO:0007669"/>
    <property type="project" value="UniProtKB-SubCell"/>
</dbReference>
<dbReference type="EMBL" id="BAABME010013281">
    <property type="protein sequence ID" value="GAA0185992.1"/>
    <property type="molecule type" value="Genomic_DNA"/>
</dbReference>
<dbReference type="CDD" id="cd00010">
    <property type="entry name" value="AAI_LTSS"/>
    <property type="match status" value="1"/>
</dbReference>
<dbReference type="AlphaFoldDB" id="A0AAV3RXM5"/>
<reference evidence="11 12" key="1">
    <citation type="submission" date="2024-01" db="EMBL/GenBank/DDBJ databases">
        <title>The complete chloroplast genome sequence of Lithospermum erythrorhizon: insights into the phylogenetic relationship among Boraginaceae species and the maternal lineages of purple gromwells.</title>
        <authorList>
            <person name="Okada T."/>
            <person name="Watanabe K."/>
        </authorList>
    </citation>
    <scope>NUCLEOTIDE SEQUENCE [LARGE SCALE GENOMIC DNA]</scope>
</reference>
<comment type="similarity">
    <text evidence="2">Belongs to the plant LTP family.</text>
</comment>
<dbReference type="InterPro" id="IPR043325">
    <property type="entry name" value="LTSS"/>
</dbReference>
<feature type="chain" id="PRO_5043921041" description="Bifunctional inhibitor/plant lipid transfer protein/seed storage helical domain-containing protein" evidence="9">
    <location>
        <begin position="26"/>
        <end position="160"/>
    </location>
</feature>
<evidence type="ECO:0000256" key="2">
    <source>
        <dbReference type="ARBA" id="ARBA00009748"/>
    </source>
</evidence>